<dbReference type="EMBL" id="MSFL01000026">
    <property type="protein sequence ID" value="PWY72283.1"/>
    <property type="molecule type" value="Genomic_DNA"/>
</dbReference>
<sequence length="404" mass="44845">MGKKAWMRLRYLHPALAADVTPRGFQYVALADESDIDKWIETTFVVKDWDPSMESPGCLDFSIAPIVQKPMFYCFPHTKRFIFRTTHMQADGQAATVMLHDLLSEMKRLDAGGEVIRAPLGEEVQNLPYSAFDSAGITEEQQAKSAQLISSLPEPRVNEEAFEVPSENNALNPGAGKAQTLEFSEEQTLGLMGIAKRLRLGITPLIHAALLHAGKKLSPNSNGTIHSTGLVFSFRELCSGEPLNAASRAAAPRVCFWPVQVEMSDDFQRTARNLKHEYKAMAQRKKADMLGAMPQYLTKSASVLHETYFKGVAASFIGDLSDVFPETYGPFKIRDILMVATPADERIYTGIQTLGKKLFIRACYNQTYHSDSQIAEFLGLVRDCLYASAMLGVEKPDSSYMAKL</sequence>
<reference evidence="1 2" key="1">
    <citation type="submission" date="2016-12" db="EMBL/GenBank/DDBJ databases">
        <title>The genomes of Aspergillus section Nigri reveals drivers in fungal speciation.</title>
        <authorList>
            <consortium name="DOE Joint Genome Institute"/>
            <person name="Vesth T.C."/>
            <person name="Nybo J."/>
            <person name="Theobald S."/>
            <person name="Brandl J."/>
            <person name="Frisvad J.C."/>
            <person name="Nielsen K.F."/>
            <person name="Lyhne E.K."/>
            <person name="Kogle M.E."/>
            <person name="Kuo A."/>
            <person name="Riley R."/>
            <person name="Clum A."/>
            <person name="Nolan M."/>
            <person name="Lipzen A."/>
            <person name="Salamov A."/>
            <person name="Henrissat B."/>
            <person name="Wiebenga A."/>
            <person name="De Vries R.P."/>
            <person name="Grigoriev I.V."/>
            <person name="Mortensen U.H."/>
            <person name="Andersen M.R."/>
            <person name="Baker S.E."/>
        </authorList>
    </citation>
    <scope>NUCLEOTIDE SEQUENCE [LARGE SCALE GENOMIC DNA]</scope>
    <source>
        <strain evidence="1 2">CBS 117.55</strain>
    </source>
</reference>
<gene>
    <name evidence="1" type="ORF">BO70DRAFT_389357</name>
</gene>
<comment type="caution">
    <text evidence="1">The sequence shown here is derived from an EMBL/GenBank/DDBJ whole genome shotgun (WGS) entry which is preliminary data.</text>
</comment>
<dbReference type="RefSeq" id="XP_025396385.1">
    <property type="nucleotide sequence ID" value="XM_025546075.1"/>
</dbReference>
<organism evidence="1 2">
    <name type="scientific">Aspergillus heteromorphus CBS 117.55</name>
    <dbReference type="NCBI Taxonomy" id="1448321"/>
    <lineage>
        <taxon>Eukaryota</taxon>
        <taxon>Fungi</taxon>
        <taxon>Dikarya</taxon>
        <taxon>Ascomycota</taxon>
        <taxon>Pezizomycotina</taxon>
        <taxon>Eurotiomycetes</taxon>
        <taxon>Eurotiomycetidae</taxon>
        <taxon>Eurotiales</taxon>
        <taxon>Aspergillaceae</taxon>
        <taxon>Aspergillus</taxon>
        <taxon>Aspergillus subgen. Circumdati</taxon>
    </lineage>
</organism>
<dbReference type="PANTHER" id="PTHR42034">
    <property type="entry name" value="CHROMOSOME 7, WHOLE GENOME SHOTGUN SEQUENCE-RELATED"/>
    <property type="match status" value="1"/>
</dbReference>
<name>A0A317VD37_9EURO</name>
<dbReference type="GeneID" id="37068312"/>
<dbReference type="InterPro" id="IPR023213">
    <property type="entry name" value="CAT-like_dom_sf"/>
</dbReference>
<accession>A0A317VD37</accession>
<dbReference type="VEuPathDB" id="FungiDB:BO70DRAFT_389357"/>
<evidence type="ECO:0000313" key="2">
    <source>
        <dbReference type="Proteomes" id="UP000247233"/>
    </source>
</evidence>
<dbReference type="Proteomes" id="UP000247233">
    <property type="component" value="Unassembled WGS sequence"/>
</dbReference>
<dbReference type="Gene3D" id="3.30.559.10">
    <property type="entry name" value="Chloramphenicol acetyltransferase-like domain"/>
    <property type="match status" value="1"/>
</dbReference>
<protein>
    <recommendedName>
        <fullName evidence="3">CoA-dependent acyltransferase</fullName>
    </recommendedName>
</protein>
<keyword evidence="2" id="KW-1185">Reference proteome</keyword>
<evidence type="ECO:0008006" key="3">
    <source>
        <dbReference type="Google" id="ProtNLM"/>
    </source>
</evidence>
<dbReference type="SUPFAM" id="SSF52777">
    <property type="entry name" value="CoA-dependent acyltransferases"/>
    <property type="match status" value="1"/>
</dbReference>
<dbReference type="PANTHER" id="PTHR42034:SF1">
    <property type="entry name" value="CONDENSATION DOMAIN-CONTAINING PROTEIN"/>
    <property type="match status" value="1"/>
</dbReference>
<dbReference type="OrthoDB" id="2548233at2759"/>
<proteinExistence type="predicted"/>
<evidence type="ECO:0000313" key="1">
    <source>
        <dbReference type="EMBL" id="PWY72283.1"/>
    </source>
</evidence>
<dbReference type="Gene3D" id="3.30.559.30">
    <property type="entry name" value="Nonribosomal peptide synthetase, condensation domain"/>
    <property type="match status" value="1"/>
</dbReference>
<dbReference type="AlphaFoldDB" id="A0A317VD37"/>